<accession>A0A1G4J0V7</accession>
<organism evidence="9 10">
    <name type="scientific">Lachancea mirantina</name>
    <dbReference type="NCBI Taxonomy" id="1230905"/>
    <lineage>
        <taxon>Eukaryota</taxon>
        <taxon>Fungi</taxon>
        <taxon>Dikarya</taxon>
        <taxon>Ascomycota</taxon>
        <taxon>Saccharomycotina</taxon>
        <taxon>Saccharomycetes</taxon>
        <taxon>Saccharomycetales</taxon>
        <taxon>Saccharomycetaceae</taxon>
        <taxon>Lachancea</taxon>
    </lineage>
</organism>
<keyword evidence="3 7" id="KW-0812">Transmembrane</keyword>
<feature type="transmembrane region" description="Helical" evidence="7">
    <location>
        <begin position="249"/>
        <end position="267"/>
    </location>
</feature>
<feature type="transmembrane region" description="Helical" evidence="7">
    <location>
        <begin position="273"/>
        <end position="296"/>
    </location>
</feature>
<proteinExistence type="predicted"/>
<dbReference type="Gene3D" id="1.20.1250.20">
    <property type="entry name" value="MFS general substrate transporter like domains"/>
    <property type="match status" value="1"/>
</dbReference>
<evidence type="ECO:0000256" key="7">
    <source>
        <dbReference type="SAM" id="Phobius"/>
    </source>
</evidence>
<feature type="domain" description="Major facilitator superfamily (MFS) profile" evidence="8">
    <location>
        <begin position="182"/>
        <end position="623"/>
    </location>
</feature>
<dbReference type="InterPro" id="IPR011701">
    <property type="entry name" value="MFS"/>
</dbReference>
<dbReference type="FunFam" id="1.20.1250.20:FF:000011">
    <property type="entry name" value="MFS multidrug transporter, putative"/>
    <property type="match status" value="1"/>
</dbReference>
<evidence type="ECO:0000313" key="9">
    <source>
        <dbReference type="EMBL" id="SCU82968.1"/>
    </source>
</evidence>
<dbReference type="CDD" id="cd17323">
    <property type="entry name" value="MFS_Tpo1_MDR_like"/>
    <property type="match status" value="1"/>
</dbReference>
<feature type="transmembrane region" description="Helical" evidence="7">
    <location>
        <begin position="414"/>
        <end position="432"/>
    </location>
</feature>
<feature type="transmembrane region" description="Helical" evidence="7">
    <location>
        <begin position="550"/>
        <end position="575"/>
    </location>
</feature>
<evidence type="ECO:0000259" key="8">
    <source>
        <dbReference type="PROSITE" id="PS50850"/>
    </source>
</evidence>
<dbReference type="EMBL" id="LT598466">
    <property type="protein sequence ID" value="SCU82968.1"/>
    <property type="molecule type" value="Genomic_DNA"/>
</dbReference>
<feature type="compositionally biased region" description="Low complexity" evidence="6">
    <location>
        <begin position="80"/>
        <end position="89"/>
    </location>
</feature>
<keyword evidence="5 7" id="KW-0472">Membrane</keyword>
<keyword evidence="2" id="KW-0813">Transport</keyword>
<feature type="transmembrane region" description="Helical" evidence="7">
    <location>
        <begin position="182"/>
        <end position="202"/>
    </location>
</feature>
<dbReference type="Pfam" id="PF07690">
    <property type="entry name" value="MFS_1"/>
    <property type="match status" value="1"/>
</dbReference>
<feature type="transmembrane region" description="Helical" evidence="7">
    <location>
        <begin position="587"/>
        <end position="609"/>
    </location>
</feature>
<dbReference type="PANTHER" id="PTHR23502:SF31">
    <property type="entry name" value="POLYAMINE TRANSPORTER 1"/>
    <property type="match status" value="1"/>
</dbReference>
<dbReference type="GO" id="GO:0005886">
    <property type="term" value="C:plasma membrane"/>
    <property type="evidence" value="ECO:0007669"/>
    <property type="project" value="TreeGrafter"/>
</dbReference>
<evidence type="ECO:0000256" key="4">
    <source>
        <dbReference type="ARBA" id="ARBA00022989"/>
    </source>
</evidence>
<feature type="transmembrane region" description="Helical" evidence="7">
    <location>
        <begin position="452"/>
        <end position="470"/>
    </location>
</feature>
<dbReference type="SUPFAM" id="SSF103473">
    <property type="entry name" value="MFS general substrate transporter"/>
    <property type="match status" value="1"/>
</dbReference>
<dbReference type="InterPro" id="IPR036259">
    <property type="entry name" value="MFS_trans_sf"/>
</dbReference>
<keyword evidence="10" id="KW-1185">Reference proteome</keyword>
<feature type="transmembrane region" description="Helical" evidence="7">
    <location>
        <begin position="338"/>
        <end position="358"/>
    </location>
</feature>
<dbReference type="GO" id="GO:0022857">
    <property type="term" value="F:transmembrane transporter activity"/>
    <property type="evidence" value="ECO:0007669"/>
    <property type="project" value="InterPro"/>
</dbReference>
<evidence type="ECO:0000256" key="1">
    <source>
        <dbReference type="ARBA" id="ARBA00004141"/>
    </source>
</evidence>
<evidence type="ECO:0000313" key="10">
    <source>
        <dbReference type="Proteomes" id="UP000191024"/>
    </source>
</evidence>
<name>A0A1G4J0V7_9SACH</name>
<keyword evidence="4 7" id="KW-1133">Transmembrane helix</keyword>
<feature type="compositionally biased region" description="Low complexity" evidence="6">
    <location>
        <begin position="28"/>
        <end position="42"/>
    </location>
</feature>
<dbReference type="OrthoDB" id="9986881at2759"/>
<dbReference type="Proteomes" id="UP000191024">
    <property type="component" value="Chromosome C"/>
</dbReference>
<feature type="transmembrane region" description="Helical" evidence="7">
    <location>
        <begin position="308"/>
        <end position="326"/>
    </location>
</feature>
<evidence type="ECO:0000256" key="5">
    <source>
        <dbReference type="ARBA" id="ARBA00023136"/>
    </source>
</evidence>
<feature type="region of interest" description="Disordered" evidence="6">
    <location>
        <begin position="1"/>
        <end position="93"/>
    </location>
</feature>
<feature type="transmembrane region" description="Helical" evidence="7">
    <location>
        <begin position="491"/>
        <end position="509"/>
    </location>
</feature>
<evidence type="ECO:0000256" key="2">
    <source>
        <dbReference type="ARBA" id="ARBA00022448"/>
    </source>
</evidence>
<feature type="transmembrane region" description="Helical" evidence="7">
    <location>
        <begin position="214"/>
        <end position="237"/>
    </location>
</feature>
<dbReference type="PANTHER" id="PTHR23502">
    <property type="entry name" value="MAJOR FACILITATOR SUPERFAMILY"/>
    <property type="match status" value="1"/>
</dbReference>
<dbReference type="InterPro" id="IPR020846">
    <property type="entry name" value="MFS_dom"/>
</dbReference>
<reference evidence="10" key="1">
    <citation type="submission" date="2016-03" db="EMBL/GenBank/DDBJ databases">
        <authorList>
            <person name="Devillers H."/>
        </authorList>
    </citation>
    <scope>NUCLEOTIDE SEQUENCE [LARGE SCALE GENOMIC DNA]</scope>
</reference>
<protein>
    <submittedName>
        <fullName evidence="9">LAMI_0C01530g1_1</fullName>
    </submittedName>
</protein>
<evidence type="ECO:0000256" key="3">
    <source>
        <dbReference type="ARBA" id="ARBA00022692"/>
    </source>
</evidence>
<dbReference type="AlphaFoldDB" id="A0A1G4J0V7"/>
<feature type="transmembrane region" description="Helical" evidence="7">
    <location>
        <begin position="521"/>
        <end position="543"/>
    </location>
</feature>
<sequence>MSSGTEKIETSSATGSSHSSRFDDPYVAAGTAPGTAAGTAAAVHNDIDRASYSAAGSTSSEDDSSTGNVEDYEGPRHRANAAASSGKAAEAGRDADLDLELQRTSTNAASESEAAVSRRLSKYLTGSQNEPDKTTVDYTGCPPMGGGRPYPPALPDRAPYEVTFDGPDDPLHPYNWPSKKRAFLCALLGMNAIGVTMGSSIFSAAIPQICEDYGVIQVVAILGITLYVLGFAASPIIYAPLSELYGRQAPLLISSFGFTLFQFAVATAKDLQTIMICRFFGGFVGAAPLAIVPACFYDMYNNETRGTAITIFALGVFMGPILSPVFGSYITQYTTWRWVEYVTGIYAGVVTLLIAFFYEETHHPTILVNKARAMREKSGNWGIHAAHEDAQLSFKEIAEKTISRPIVMLFTEPILLLITIYNSFVYGILYLLLEAYPIVFMGKYKFYRNAELPYIGLIIGMLVNTIYTIITGKSYARKIRENDGKPLPEGRLPPMIVSGIVFPIGILWFCWTGNYPDKVHFMVPTVAGAFIGFGLIGIFIPCFNYIIDSYLFLSASAIAGNTFMRSAFGAAFPLFAGYMFRSMGVNFAGLLLGLFAAALIPVPVLFLFYGKRLRQKSRYAFAL</sequence>
<gene>
    <name evidence="9" type="ORF">LAMI_0C01530G</name>
</gene>
<dbReference type="PROSITE" id="PS50850">
    <property type="entry name" value="MFS"/>
    <property type="match status" value="1"/>
</dbReference>
<evidence type="ECO:0000256" key="6">
    <source>
        <dbReference type="SAM" id="MobiDB-lite"/>
    </source>
</evidence>
<comment type="subcellular location">
    <subcellularLocation>
        <location evidence="1">Membrane</location>
        <topology evidence="1">Multi-pass membrane protein</topology>
    </subcellularLocation>
</comment>